<keyword evidence="3" id="KW-1185">Reference proteome</keyword>
<dbReference type="EMBL" id="JAYMYQ010000001">
    <property type="protein sequence ID" value="KAK7360845.1"/>
    <property type="molecule type" value="Genomic_DNA"/>
</dbReference>
<organism evidence="2 3">
    <name type="scientific">Canavalia gladiata</name>
    <name type="common">Sword bean</name>
    <name type="synonym">Dolichos gladiatus</name>
    <dbReference type="NCBI Taxonomy" id="3824"/>
    <lineage>
        <taxon>Eukaryota</taxon>
        <taxon>Viridiplantae</taxon>
        <taxon>Streptophyta</taxon>
        <taxon>Embryophyta</taxon>
        <taxon>Tracheophyta</taxon>
        <taxon>Spermatophyta</taxon>
        <taxon>Magnoliopsida</taxon>
        <taxon>eudicotyledons</taxon>
        <taxon>Gunneridae</taxon>
        <taxon>Pentapetalae</taxon>
        <taxon>rosids</taxon>
        <taxon>fabids</taxon>
        <taxon>Fabales</taxon>
        <taxon>Fabaceae</taxon>
        <taxon>Papilionoideae</taxon>
        <taxon>50 kb inversion clade</taxon>
        <taxon>NPAAA clade</taxon>
        <taxon>indigoferoid/millettioid clade</taxon>
        <taxon>Phaseoleae</taxon>
        <taxon>Canavalia</taxon>
    </lineage>
</organism>
<feature type="chain" id="PRO_5042890354" evidence="1">
    <location>
        <begin position="20"/>
        <end position="193"/>
    </location>
</feature>
<comment type="caution">
    <text evidence="2">The sequence shown here is derived from an EMBL/GenBank/DDBJ whole genome shotgun (WGS) entry which is preliminary data.</text>
</comment>
<sequence>MLALLSSFIVFAGFLLCACSPVFLLSRVPSKSNIGLENSVGSNIENNSCSFKTTRRTNTETACLGGFTTHSATDTLYCRSWWSLKETLHNSVRRWRDAKAGHCLWPCYFRWRYLDDKECFALYCLASVSSKLELSLVQLKVEQNCKLNGSKLVTIHSLGFLDVFAIDISNNSNTILTPLWIFSQQMFHKHLLK</sequence>
<feature type="signal peptide" evidence="1">
    <location>
        <begin position="1"/>
        <end position="19"/>
    </location>
</feature>
<accession>A0AAN9R3D7</accession>
<dbReference type="AlphaFoldDB" id="A0AAN9R3D7"/>
<reference evidence="2 3" key="1">
    <citation type="submission" date="2024-01" db="EMBL/GenBank/DDBJ databases">
        <title>The genomes of 5 underutilized Papilionoideae crops provide insights into root nodulation and disease resistanc.</title>
        <authorList>
            <person name="Jiang F."/>
        </authorList>
    </citation>
    <scope>NUCLEOTIDE SEQUENCE [LARGE SCALE GENOMIC DNA]</scope>
    <source>
        <strain evidence="2">LVBAO_FW01</strain>
        <tissue evidence="2">Leaves</tissue>
    </source>
</reference>
<name>A0AAN9R3D7_CANGL</name>
<evidence type="ECO:0000256" key="1">
    <source>
        <dbReference type="SAM" id="SignalP"/>
    </source>
</evidence>
<evidence type="ECO:0000313" key="3">
    <source>
        <dbReference type="Proteomes" id="UP001367508"/>
    </source>
</evidence>
<evidence type="ECO:0000313" key="2">
    <source>
        <dbReference type="EMBL" id="KAK7360845.1"/>
    </source>
</evidence>
<gene>
    <name evidence="2" type="ORF">VNO77_02861</name>
</gene>
<dbReference type="Proteomes" id="UP001367508">
    <property type="component" value="Unassembled WGS sequence"/>
</dbReference>
<proteinExistence type="predicted"/>
<keyword evidence="1" id="KW-0732">Signal</keyword>
<protein>
    <submittedName>
        <fullName evidence="2">Uncharacterized protein</fullName>
    </submittedName>
</protein>